<dbReference type="SUPFAM" id="SSF52540">
    <property type="entry name" value="P-loop containing nucleoside triphosphate hydrolases"/>
    <property type="match status" value="1"/>
</dbReference>
<dbReference type="Pfam" id="PF00004">
    <property type="entry name" value="AAA"/>
    <property type="match status" value="1"/>
</dbReference>
<dbReference type="GO" id="GO:0006261">
    <property type="term" value="P:DNA-templated DNA replication"/>
    <property type="evidence" value="ECO:0007669"/>
    <property type="project" value="TreeGrafter"/>
</dbReference>
<name>A0A6J5DTE8_9BURK</name>
<keyword evidence="5" id="KW-0547">Nucleotide-binding</keyword>
<evidence type="ECO:0000259" key="7">
    <source>
        <dbReference type="SMART" id="SM00382"/>
    </source>
</evidence>
<dbReference type="CDD" id="cd18139">
    <property type="entry name" value="HLD_clamp_RarA"/>
    <property type="match status" value="1"/>
</dbReference>
<evidence type="ECO:0000256" key="4">
    <source>
        <dbReference type="ARBA" id="ARBA00022705"/>
    </source>
</evidence>
<dbReference type="SMART" id="SM00382">
    <property type="entry name" value="AAA"/>
    <property type="match status" value="1"/>
</dbReference>
<dbReference type="GO" id="GO:0008047">
    <property type="term" value="F:enzyme activator activity"/>
    <property type="evidence" value="ECO:0007669"/>
    <property type="project" value="TreeGrafter"/>
</dbReference>
<dbReference type="Proteomes" id="UP000494330">
    <property type="component" value="Unassembled WGS sequence"/>
</dbReference>
<sequence length="437" mass="47039">MVDLFTTRPTPPLAELVRPATLDDFVGQRHLLGPGRPLRLAFDAGKLHSFILWGPPGVGKTTLGRLAANVTRSRFIAVSAVLAGVKDIRQAIDDAQAALDSHGQPTVLFIDEIHRFNKAQQDALLPHVESGLLTLVGGTTEHPGLAINSALLSRAQVYTLEPLADDALQQLYERARPHLQGVELDSDALDLLTGFADGDGRRFLNLLEHVALAASAAGRTAVDGAFAGLSASPSLRRFDKGGDEFHWQLSAFHKSLRGSQPDAALYWLARILDGGGDVSQVTRRMMVMASEDIGNADPRALELALGAAQAYDRLGSPEGELALAQAVTYLAVAPKSNASCIAWERAKAFVRGDGSRPVPLHLRNAPVRLMETMGYGAGYRYAHHERYAYSAGQTYFPDGVARQAWYQPADQGAEIRIGEKLAWLRSLDAAADGNGKS</sequence>
<dbReference type="InterPro" id="IPR032423">
    <property type="entry name" value="AAA_assoc_2"/>
</dbReference>
<feature type="domain" description="AAA+ ATPase" evidence="7">
    <location>
        <begin position="46"/>
        <end position="163"/>
    </location>
</feature>
<dbReference type="FunFam" id="3.40.50.300:FF:000137">
    <property type="entry name" value="Replication-associated recombination protein A"/>
    <property type="match status" value="1"/>
</dbReference>
<gene>
    <name evidence="8" type="ORF">BPA30113_02793</name>
</gene>
<dbReference type="InterPro" id="IPR051314">
    <property type="entry name" value="AAA_ATPase_RarA/MGS1/WRNIP1"/>
</dbReference>
<evidence type="ECO:0000256" key="3">
    <source>
        <dbReference type="ARBA" id="ARBA00020776"/>
    </source>
</evidence>
<keyword evidence="9" id="KW-1185">Reference proteome</keyword>
<dbReference type="Gene3D" id="1.10.8.60">
    <property type="match status" value="1"/>
</dbReference>
<dbReference type="RefSeq" id="WP_034196888.1">
    <property type="nucleotide sequence ID" value="NZ_CABVQD010000007.1"/>
</dbReference>
<dbReference type="Pfam" id="PF12002">
    <property type="entry name" value="MgsA_C"/>
    <property type="match status" value="1"/>
</dbReference>
<dbReference type="GO" id="GO:0000731">
    <property type="term" value="P:DNA synthesis involved in DNA repair"/>
    <property type="evidence" value="ECO:0007669"/>
    <property type="project" value="TreeGrafter"/>
</dbReference>
<keyword evidence="4" id="KW-0235">DNA replication</keyword>
<dbReference type="GO" id="GO:0017116">
    <property type="term" value="F:single-stranded DNA helicase activity"/>
    <property type="evidence" value="ECO:0007669"/>
    <property type="project" value="TreeGrafter"/>
</dbReference>
<comment type="function">
    <text evidence="1">DNA-dependent ATPase that plays important roles in cellular responses to stalled DNA replication processes.</text>
</comment>
<evidence type="ECO:0000313" key="8">
    <source>
        <dbReference type="EMBL" id="VWB62828.1"/>
    </source>
</evidence>
<evidence type="ECO:0000313" key="9">
    <source>
        <dbReference type="Proteomes" id="UP000494330"/>
    </source>
</evidence>
<accession>A0A6J5DTE8</accession>
<organism evidence="8 9">
    <name type="scientific">Burkholderia paludis</name>
    <dbReference type="NCBI Taxonomy" id="1506587"/>
    <lineage>
        <taxon>Bacteria</taxon>
        <taxon>Pseudomonadati</taxon>
        <taxon>Pseudomonadota</taxon>
        <taxon>Betaproteobacteria</taxon>
        <taxon>Burkholderiales</taxon>
        <taxon>Burkholderiaceae</taxon>
        <taxon>Burkholderia</taxon>
        <taxon>Burkholderia cepacia complex</taxon>
    </lineage>
</organism>
<dbReference type="AlphaFoldDB" id="A0A6J5DTE8"/>
<evidence type="ECO:0000256" key="6">
    <source>
        <dbReference type="ARBA" id="ARBA00022840"/>
    </source>
</evidence>
<dbReference type="InterPro" id="IPR027417">
    <property type="entry name" value="P-loop_NTPase"/>
</dbReference>
<dbReference type="PANTHER" id="PTHR13779:SF7">
    <property type="entry name" value="ATPASE WRNIP1"/>
    <property type="match status" value="1"/>
</dbReference>
<dbReference type="InterPro" id="IPR003959">
    <property type="entry name" value="ATPase_AAA_core"/>
</dbReference>
<dbReference type="GO" id="GO:0016887">
    <property type="term" value="F:ATP hydrolysis activity"/>
    <property type="evidence" value="ECO:0007669"/>
    <property type="project" value="InterPro"/>
</dbReference>
<dbReference type="CDD" id="cd00009">
    <property type="entry name" value="AAA"/>
    <property type="match status" value="1"/>
</dbReference>
<dbReference type="SUPFAM" id="SSF48019">
    <property type="entry name" value="post-AAA+ oligomerization domain-like"/>
    <property type="match status" value="1"/>
</dbReference>
<dbReference type="EMBL" id="CABVQD010000007">
    <property type="protein sequence ID" value="VWB62828.1"/>
    <property type="molecule type" value="Genomic_DNA"/>
</dbReference>
<dbReference type="GO" id="GO:0005524">
    <property type="term" value="F:ATP binding"/>
    <property type="evidence" value="ECO:0007669"/>
    <property type="project" value="UniProtKB-KW"/>
</dbReference>
<dbReference type="Gene3D" id="3.40.50.300">
    <property type="entry name" value="P-loop containing nucleotide triphosphate hydrolases"/>
    <property type="match status" value="1"/>
</dbReference>
<reference evidence="8 9" key="1">
    <citation type="submission" date="2019-09" db="EMBL/GenBank/DDBJ databases">
        <authorList>
            <person name="Depoorter E."/>
        </authorList>
    </citation>
    <scope>NUCLEOTIDE SEQUENCE [LARGE SCALE GENOMIC DNA]</scope>
    <source>
        <strain evidence="8">LMG 30113</strain>
    </source>
</reference>
<evidence type="ECO:0000256" key="5">
    <source>
        <dbReference type="ARBA" id="ARBA00022741"/>
    </source>
</evidence>
<dbReference type="InterPro" id="IPR003593">
    <property type="entry name" value="AAA+_ATPase"/>
</dbReference>
<dbReference type="Gene3D" id="1.10.3710.10">
    <property type="entry name" value="DNA polymerase III clamp loader subunits, C-terminal domain"/>
    <property type="match status" value="1"/>
</dbReference>
<proteinExistence type="inferred from homology"/>
<evidence type="ECO:0000256" key="2">
    <source>
        <dbReference type="ARBA" id="ARBA00008959"/>
    </source>
</evidence>
<dbReference type="InterPro" id="IPR008921">
    <property type="entry name" value="DNA_pol3_clamp-load_cplx_C"/>
</dbReference>
<protein>
    <recommendedName>
        <fullName evidence="3">Replication-associated recombination protein A</fullName>
    </recommendedName>
</protein>
<dbReference type="InterPro" id="IPR021886">
    <property type="entry name" value="MgsA_C"/>
</dbReference>
<dbReference type="FunFam" id="1.20.272.10:FF:000001">
    <property type="entry name" value="Putative AAA family ATPase"/>
    <property type="match status" value="1"/>
</dbReference>
<comment type="similarity">
    <text evidence="2">Belongs to the AAA ATPase family. RarA/MGS1/WRNIP1 subfamily.</text>
</comment>
<keyword evidence="6" id="KW-0067">ATP-binding</keyword>
<evidence type="ECO:0000256" key="1">
    <source>
        <dbReference type="ARBA" id="ARBA00002393"/>
    </source>
</evidence>
<dbReference type="PANTHER" id="PTHR13779">
    <property type="entry name" value="WERNER HELICASE-INTERACTING PROTEIN 1 FAMILY MEMBER"/>
    <property type="match status" value="1"/>
</dbReference>
<dbReference type="Gene3D" id="1.20.272.10">
    <property type="match status" value="1"/>
</dbReference>
<dbReference type="GO" id="GO:0003677">
    <property type="term" value="F:DNA binding"/>
    <property type="evidence" value="ECO:0007669"/>
    <property type="project" value="InterPro"/>
</dbReference>
<dbReference type="Pfam" id="PF16193">
    <property type="entry name" value="AAA_assoc_2"/>
    <property type="match status" value="1"/>
</dbReference>